<feature type="domain" description="HD-CE" evidence="2">
    <location>
        <begin position="60"/>
        <end position="315"/>
    </location>
</feature>
<dbReference type="RefSeq" id="WP_259097151.1">
    <property type="nucleotide sequence ID" value="NZ_BAAAZC010000021.1"/>
</dbReference>
<dbReference type="Pfam" id="PF05729">
    <property type="entry name" value="NACHT"/>
    <property type="match status" value="1"/>
</dbReference>
<evidence type="ECO:0000313" key="3">
    <source>
        <dbReference type="EMBL" id="GAA3977459.1"/>
    </source>
</evidence>
<accession>A0ABP7Q6L0</accession>
<organism evidence="3 4">
    <name type="scientific">Mucilaginibacter dorajii</name>
    <dbReference type="NCBI Taxonomy" id="692994"/>
    <lineage>
        <taxon>Bacteria</taxon>
        <taxon>Pseudomonadati</taxon>
        <taxon>Bacteroidota</taxon>
        <taxon>Sphingobacteriia</taxon>
        <taxon>Sphingobacteriales</taxon>
        <taxon>Sphingobacteriaceae</taxon>
        <taxon>Mucilaginibacter</taxon>
    </lineage>
</organism>
<comment type="caution">
    <text evidence="3">The sequence shown here is derived from an EMBL/GenBank/DDBJ whole genome shotgun (WGS) entry which is preliminary data.</text>
</comment>
<keyword evidence="4" id="KW-1185">Reference proteome</keyword>
<proteinExistence type="predicted"/>
<name>A0ABP7Q6L0_9SPHI</name>
<evidence type="ECO:0008006" key="5">
    <source>
        <dbReference type="Google" id="ProtNLM"/>
    </source>
</evidence>
<gene>
    <name evidence="3" type="ORF">GCM10022210_30340</name>
</gene>
<protein>
    <recommendedName>
        <fullName evidence="5">NACHT domain-containing protein</fullName>
    </recommendedName>
</protein>
<dbReference type="InterPro" id="IPR027417">
    <property type="entry name" value="P-loop_NTPase"/>
</dbReference>
<dbReference type="InterPro" id="IPR056471">
    <property type="entry name" value="HD-CE"/>
</dbReference>
<dbReference type="InterPro" id="IPR007111">
    <property type="entry name" value="NACHT_NTPase"/>
</dbReference>
<evidence type="ECO:0000259" key="1">
    <source>
        <dbReference type="Pfam" id="PF05729"/>
    </source>
</evidence>
<evidence type="ECO:0000259" key="2">
    <source>
        <dbReference type="Pfam" id="PF24391"/>
    </source>
</evidence>
<reference evidence="4" key="1">
    <citation type="journal article" date="2019" name="Int. J. Syst. Evol. Microbiol.">
        <title>The Global Catalogue of Microorganisms (GCM) 10K type strain sequencing project: providing services to taxonomists for standard genome sequencing and annotation.</title>
        <authorList>
            <consortium name="The Broad Institute Genomics Platform"/>
            <consortium name="The Broad Institute Genome Sequencing Center for Infectious Disease"/>
            <person name="Wu L."/>
            <person name="Ma J."/>
        </authorList>
    </citation>
    <scope>NUCLEOTIDE SEQUENCE [LARGE SCALE GENOMIC DNA]</scope>
    <source>
        <strain evidence="4">JCM 16601</strain>
    </source>
</reference>
<sequence length="906" mass="106271">MLDKIVIEPMTYHSPELHFPERFTQKLSQGTTFDYQQILKNLKTKITEFISTGNTYQEFFKDYTNHGISHINEVLLNADFLIPAHTFEQLSVSEVFYLTSSILLHDIALHIPWPVFYCLLTGSNVKIIENNKSLDDGLSWEAAFESYLAERKELQLLNKPKEWEPGDKEKRIVGEFIRKNHHRYAQEIAEVGICDPGRGRCESIFYPDIRIEEKRIIGIIARSHNHNMNDLKLQAYMEQNWGETERPFGVRIKYLMAVLRIADYMAIDSERSGLNLYRYIESKRSFIEHLKHKMIKPVIRSEIVNKVLEVHVYDPTSILEAYTLASELHKQSFSLPDVVNEVRLLLIDIQREINGGTEIVAALNKEYREDRFELNLEEINWKGLSYCPKYKNPTKGIYKLLPYRYPGYLIDNYLQSVTKTTNNIDFYVNDDWHPVKSPDLQEIYYPLSFKKLKGTFSKKIVFESDIETPIENIMASERPLTSVKEISQTVSGNVIDAVETSSHIEMVRDIFRKENMGTGIIADLGFGKTVLCKALLHFFKLRSTNKRELEKEFWEDLGHLEELQYIPLLYTCRSSRRVRKYTSVRDFIADALSEIIDEDSKKYNLLINEFAKIFHEKSHRILFIVDAIDELEDRLDGDIIREFMKFLMTHIVDDGFHTLVFTKRDGLETQHKEDTLRYSIEQLNEEQQQCIVLKLCNLYDIKDEEQIRDYLDVLTGNNTSLQLKKNVLNLTNSFIYYHKFNKPPTIDQFEKELIRIFFARKNVVYTEEMRLFLTEIALKIRAQGDGRYVKENELLELAEQNYEKLNFTNARLLIDLLTHRVGILKRRVEIIKGERTIIYEFNEIKQYQNLLGMRDAEGITHVDQIKPKINELLGPDVLLAMDQLPESVKRLIINILKYLNRDGGDH</sequence>
<dbReference type="Gene3D" id="3.40.50.300">
    <property type="entry name" value="P-loop containing nucleotide triphosphate hydrolases"/>
    <property type="match status" value="1"/>
</dbReference>
<evidence type="ECO:0000313" key="4">
    <source>
        <dbReference type="Proteomes" id="UP001500742"/>
    </source>
</evidence>
<dbReference type="Pfam" id="PF24391">
    <property type="entry name" value="HD-CE"/>
    <property type="match status" value="1"/>
</dbReference>
<dbReference type="EMBL" id="BAAAZC010000021">
    <property type="protein sequence ID" value="GAA3977459.1"/>
    <property type="molecule type" value="Genomic_DNA"/>
</dbReference>
<feature type="domain" description="NACHT" evidence="1">
    <location>
        <begin position="560"/>
        <end position="695"/>
    </location>
</feature>
<dbReference type="Proteomes" id="UP001500742">
    <property type="component" value="Unassembled WGS sequence"/>
</dbReference>